<dbReference type="PROSITE" id="PS51462">
    <property type="entry name" value="NUDIX"/>
    <property type="match status" value="1"/>
</dbReference>
<dbReference type="Pfam" id="PF00293">
    <property type="entry name" value="NUDIX"/>
    <property type="match status" value="1"/>
</dbReference>
<evidence type="ECO:0000256" key="1">
    <source>
        <dbReference type="ARBA" id="ARBA00001946"/>
    </source>
</evidence>
<protein>
    <submittedName>
        <fullName evidence="6">GDP-mannose mannosyl hydrolase</fullName>
        <ecNumber evidence="6">3.2.1.42</ecNumber>
    </submittedName>
</protein>
<keyword evidence="4" id="KW-0460">Magnesium</keyword>
<dbReference type="NCBIfam" id="NF011963">
    <property type="entry name" value="PRK15434.1"/>
    <property type="match status" value="1"/>
</dbReference>
<organism evidence="6 7">
    <name type="scientific">Sulfurovum xiamenensis</name>
    <dbReference type="NCBI Taxonomy" id="3019066"/>
    <lineage>
        <taxon>Bacteria</taxon>
        <taxon>Pseudomonadati</taxon>
        <taxon>Campylobacterota</taxon>
        <taxon>Epsilonproteobacteria</taxon>
        <taxon>Campylobacterales</taxon>
        <taxon>Sulfurovaceae</taxon>
        <taxon>Sulfurovum</taxon>
    </lineage>
</organism>
<dbReference type="EMBL" id="JAQIBC010000001">
    <property type="protein sequence ID" value="MDM5262640.1"/>
    <property type="molecule type" value="Genomic_DNA"/>
</dbReference>
<dbReference type="CDD" id="cd03430">
    <property type="entry name" value="NUDIX_GDPMH_NudD"/>
    <property type="match status" value="1"/>
</dbReference>
<dbReference type="Gene3D" id="3.90.79.10">
    <property type="entry name" value="Nucleoside Triphosphate Pyrophosphohydrolase"/>
    <property type="match status" value="1"/>
</dbReference>
<dbReference type="RefSeq" id="WP_289400823.1">
    <property type="nucleotide sequence ID" value="NZ_JAQIBC010000001.1"/>
</dbReference>
<proteinExistence type="predicted"/>
<keyword evidence="7" id="KW-1185">Reference proteome</keyword>
<dbReference type="PANTHER" id="PTHR43046:SF12">
    <property type="entry name" value="GDP-MANNOSE MANNOSYL HYDROLASE"/>
    <property type="match status" value="1"/>
</dbReference>
<comment type="cofactor">
    <cofactor evidence="1">
        <name>Mg(2+)</name>
        <dbReference type="ChEBI" id="CHEBI:18420"/>
    </cofactor>
</comment>
<keyword evidence="3 6" id="KW-0378">Hydrolase</keyword>
<dbReference type="InterPro" id="IPR033715">
    <property type="entry name" value="GDPMH"/>
</dbReference>
<comment type="caution">
    <text evidence="6">The sequence shown here is derived from an EMBL/GenBank/DDBJ whole genome shotgun (WGS) entry which is preliminary data.</text>
</comment>
<evidence type="ECO:0000259" key="5">
    <source>
        <dbReference type="PROSITE" id="PS51462"/>
    </source>
</evidence>
<dbReference type="SUPFAM" id="SSF55811">
    <property type="entry name" value="Nudix"/>
    <property type="match status" value="1"/>
</dbReference>
<gene>
    <name evidence="6" type="ORF">PF327_00295</name>
</gene>
<dbReference type="PIRSF" id="PIRSF037599">
    <property type="entry name" value="GDPMH"/>
    <property type="match status" value="1"/>
</dbReference>
<dbReference type="EC" id="3.2.1.42" evidence="6"/>
<dbReference type="Proteomes" id="UP001169066">
    <property type="component" value="Unassembled WGS sequence"/>
</dbReference>
<dbReference type="PANTHER" id="PTHR43046">
    <property type="entry name" value="GDP-MANNOSE MANNOSYL HYDROLASE"/>
    <property type="match status" value="1"/>
</dbReference>
<keyword evidence="6" id="KW-0326">Glycosidase</keyword>
<reference evidence="6" key="1">
    <citation type="submission" date="2023-01" db="EMBL/GenBank/DDBJ databases">
        <title>Sulfurovum sp. XTW-4 genome assembly.</title>
        <authorList>
            <person name="Wang J."/>
        </authorList>
    </citation>
    <scope>NUCLEOTIDE SEQUENCE</scope>
    <source>
        <strain evidence="6">XTW-4</strain>
    </source>
</reference>
<evidence type="ECO:0000256" key="4">
    <source>
        <dbReference type="ARBA" id="ARBA00022842"/>
    </source>
</evidence>
<feature type="domain" description="Nudix hydrolase" evidence="5">
    <location>
        <begin position="19"/>
        <end position="155"/>
    </location>
</feature>
<name>A0ABT7QNT5_9BACT</name>
<evidence type="ECO:0000256" key="3">
    <source>
        <dbReference type="ARBA" id="ARBA00022801"/>
    </source>
</evidence>
<keyword evidence="2" id="KW-0479">Metal-binding</keyword>
<evidence type="ECO:0000256" key="2">
    <source>
        <dbReference type="ARBA" id="ARBA00022723"/>
    </source>
</evidence>
<dbReference type="InterPro" id="IPR015797">
    <property type="entry name" value="NUDIX_hydrolase-like_dom_sf"/>
</dbReference>
<accession>A0ABT7QNT5</accession>
<evidence type="ECO:0000313" key="7">
    <source>
        <dbReference type="Proteomes" id="UP001169066"/>
    </source>
</evidence>
<sequence length="163" mass="18764">MKENNPGYLKGDLFKTIIENTPLVSVDIIVKHNGKVLLGKRVNKPAQGYWFTLGGRVLKNEPIKSAIHRICNMEIGMILPENPRFIGVFEHLYNDGIFDDVSTHYVNLAYEIEVSGLEDLPEDQHNEYRWFGLEELIQSDEVHKYVKDYFIVSKGTVPQQKES</sequence>
<evidence type="ECO:0000313" key="6">
    <source>
        <dbReference type="EMBL" id="MDM5262640.1"/>
    </source>
</evidence>
<dbReference type="InterPro" id="IPR000086">
    <property type="entry name" value="NUDIX_hydrolase_dom"/>
</dbReference>
<dbReference type="GO" id="GO:0047917">
    <property type="term" value="F:GDP-glucosidase activity"/>
    <property type="evidence" value="ECO:0007669"/>
    <property type="project" value="UniProtKB-EC"/>
</dbReference>